<name>A0A8H3UEZ3_VENIN</name>
<dbReference type="EMBL" id="WNWQ01000435">
    <property type="protein sequence ID" value="KAE9968013.1"/>
    <property type="molecule type" value="Genomic_DNA"/>
</dbReference>
<evidence type="ECO:0000313" key="11">
    <source>
        <dbReference type="EMBL" id="KAE9968013.1"/>
    </source>
</evidence>
<evidence type="ECO:0000256" key="4">
    <source>
        <dbReference type="ARBA" id="ARBA00023204"/>
    </source>
</evidence>
<dbReference type="InterPro" id="IPR053829">
    <property type="entry name" value="XLF-like_CC"/>
</dbReference>
<dbReference type="InterPro" id="IPR052287">
    <property type="entry name" value="NHEJ_factor"/>
</dbReference>
<sequence length="566" mass="63505">MTRRAEARREEEEERRRVEELCEEGAVVIYPRTVSLLMLPREIRQMILFEALKEAMARDLDYAWGLVLVKLVWTTNRVPRYRGHTGSLVRRMRDRTIHQSVREDMEYVVLRTLRDNGVHCGGFLSISATDLSRLWHEELEKDDIIWQANRNRIQIDLEDANNFGILLKHLASSVEGDVDITERKSNRIELKSAIKLPEPLPEATWTFRLELQEDEDFRKHVTVPLIDQIRAHQHNEDDLIQRIKDKDHVVDKLMDALDKYKVDLAGIFPALAPQGPARRTSTRAEAEARIPALRPFDLQTWHQGHSNGHSSAAAQSKDTSPLPAASARSRKEVSAPTNEAHDTHESARVPSKGIKRTIGSRIRSPTPSPSLSIDEATASEIEEEQAAVPSPSKGIRRTVGSRKRSPISPPPLAVDETTVSESETEPTTVAPSSKGIKRTIGNQNRRPTPSPPLVSDETTASELVEQPIPAETTYRGIKRTIGRRKPAAEASSAVPEGATPHTEGADSKAEPRPQDPSEESTRVAVNEQEKAELDAEEALRRADDKRRALQRQLAKNSAPKAKKRKF</sequence>
<feature type="compositionally biased region" description="Basic residues" evidence="8">
    <location>
        <begin position="476"/>
        <end position="485"/>
    </location>
</feature>
<organism evidence="11 12">
    <name type="scientific">Venturia inaequalis</name>
    <name type="common">Apple scab fungus</name>
    <dbReference type="NCBI Taxonomy" id="5025"/>
    <lineage>
        <taxon>Eukaryota</taxon>
        <taxon>Fungi</taxon>
        <taxon>Dikarya</taxon>
        <taxon>Ascomycota</taxon>
        <taxon>Pezizomycotina</taxon>
        <taxon>Dothideomycetes</taxon>
        <taxon>Pleosporomycetidae</taxon>
        <taxon>Venturiales</taxon>
        <taxon>Venturiaceae</taxon>
        <taxon>Venturia</taxon>
    </lineage>
</organism>
<comment type="subcellular location">
    <subcellularLocation>
        <location evidence="1">Nucleus</location>
    </subcellularLocation>
</comment>
<dbReference type="Proteomes" id="UP000433883">
    <property type="component" value="Unassembled WGS sequence"/>
</dbReference>
<comment type="similarity">
    <text evidence="6">Belongs to the XRCC4-XLF family. XLF subfamily.</text>
</comment>
<evidence type="ECO:0000256" key="7">
    <source>
        <dbReference type="ARBA" id="ARBA00044529"/>
    </source>
</evidence>
<dbReference type="Gene3D" id="2.170.210.10">
    <property type="entry name" value="DNA double-strand break repair and VJ recombination XRCC4, N-terminal"/>
    <property type="match status" value="1"/>
</dbReference>
<feature type="compositionally biased region" description="Low complexity" evidence="8">
    <location>
        <begin position="416"/>
        <end position="433"/>
    </location>
</feature>
<dbReference type="GO" id="GO:0006303">
    <property type="term" value="P:double-strand break repair via nonhomologous end joining"/>
    <property type="evidence" value="ECO:0007669"/>
    <property type="project" value="UniProtKB-ARBA"/>
</dbReference>
<comment type="caution">
    <text evidence="11">The sequence shown here is derived from an EMBL/GenBank/DDBJ whole genome shotgun (WGS) entry which is preliminary data.</text>
</comment>
<feature type="domain" description="XLF-like coiled-coil region" evidence="10">
    <location>
        <begin position="215"/>
        <end position="264"/>
    </location>
</feature>
<feature type="compositionally biased region" description="Polar residues" evidence="8">
    <location>
        <begin position="300"/>
        <end position="319"/>
    </location>
</feature>
<dbReference type="CDD" id="cd22285">
    <property type="entry name" value="HD_XLF_N"/>
    <property type="match status" value="1"/>
</dbReference>
<keyword evidence="4" id="KW-0234">DNA repair</keyword>
<evidence type="ECO:0000256" key="8">
    <source>
        <dbReference type="SAM" id="MobiDB-lite"/>
    </source>
</evidence>
<accession>A0A8H3UEZ3</accession>
<proteinExistence type="inferred from homology"/>
<evidence type="ECO:0000256" key="2">
    <source>
        <dbReference type="ARBA" id="ARBA00022763"/>
    </source>
</evidence>
<evidence type="ECO:0000259" key="10">
    <source>
        <dbReference type="Pfam" id="PF21928"/>
    </source>
</evidence>
<dbReference type="Pfam" id="PF21928">
    <property type="entry name" value="XLF_CC"/>
    <property type="match status" value="1"/>
</dbReference>
<feature type="compositionally biased region" description="Basic and acidic residues" evidence="8">
    <location>
        <begin position="329"/>
        <end position="347"/>
    </location>
</feature>
<evidence type="ECO:0000256" key="6">
    <source>
        <dbReference type="ARBA" id="ARBA00025747"/>
    </source>
</evidence>
<dbReference type="AlphaFoldDB" id="A0A8H3UEZ3"/>
<keyword evidence="5" id="KW-0539">Nucleus</keyword>
<evidence type="ECO:0000256" key="3">
    <source>
        <dbReference type="ARBA" id="ARBA00023125"/>
    </source>
</evidence>
<evidence type="ECO:0000256" key="1">
    <source>
        <dbReference type="ARBA" id="ARBA00004123"/>
    </source>
</evidence>
<dbReference type="InterPro" id="IPR015381">
    <property type="entry name" value="XLF-like_N"/>
</dbReference>
<dbReference type="Pfam" id="PF09302">
    <property type="entry name" value="XLF"/>
    <property type="match status" value="1"/>
</dbReference>
<keyword evidence="3" id="KW-0238">DNA-binding</keyword>
<dbReference type="PANTHER" id="PTHR32235:SF1">
    <property type="entry name" value="NON-HOMOLOGOUS END-JOINING FACTOR 1"/>
    <property type="match status" value="1"/>
</dbReference>
<dbReference type="GO" id="GO:0032807">
    <property type="term" value="C:DNA ligase IV complex"/>
    <property type="evidence" value="ECO:0007669"/>
    <property type="project" value="TreeGrafter"/>
</dbReference>
<gene>
    <name evidence="11" type="ORF">BLS_006075</name>
</gene>
<feature type="compositionally biased region" description="Basic residues" evidence="8">
    <location>
        <begin position="394"/>
        <end position="405"/>
    </location>
</feature>
<dbReference type="InterPro" id="IPR038051">
    <property type="entry name" value="XRCC4-like_N_sf"/>
</dbReference>
<feature type="domain" description="XLF-like N-terminal" evidence="9">
    <location>
        <begin position="125"/>
        <end position="210"/>
    </location>
</feature>
<dbReference type="GO" id="GO:0045027">
    <property type="term" value="F:DNA end binding"/>
    <property type="evidence" value="ECO:0007669"/>
    <property type="project" value="TreeGrafter"/>
</dbReference>
<reference evidence="11 12" key="1">
    <citation type="submission" date="2019-11" db="EMBL/GenBank/DDBJ databases">
        <title>Venturia inaequalis Genome Resource.</title>
        <authorList>
            <person name="Lichtner F.J."/>
        </authorList>
    </citation>
    <scope>NUCLEOTIDE SEQUENCE [LARGE SCALE GENOMIC DNA]</scope>
    <source>
        <strain evidence="11">Bline_iso_100314</strain>
    </source>
</reference>
<keyword evidence="2" id="KW-0227">DNA damage</keyword>
<evidence type="ECO:0000259" key="9">
    <source>
        <dbReference type="Pfam" id="PF09302"/>
    </source>
</evidence>
<feature type="region of interest" description="Disordered" evidence="8">
    <location>
        <begin position="300"/>
        <end position="566"/>
    </location>
</feature>
<dbReference type="PANTHER" id="PTHR32235">
    <property type="entry name" value="NON-HOMOLOGOUS END-JOINING FACTOR 1"/>
    <property type="match status" value="1"/>
</dbReference>
<feature type="compositionally biased region" description="Basic and acidic residues" evidence="8">
    <location>
        <begin position="503"/>
        <end position="547"/>
    </location>
</feature>
<evidence type="ECO:0000313" key="12">
    <source>
        <dbReference type="Proteomes" id="UP000433883"/>
    </source>
</evidence>
<protein>
    <recommendedName>
        <fullName evidence="7">Non-homologous end-joining factor 1</fullName>
    </recommendedName>
</protein>
<evidence type="ECO:0000256" key="5">
    <source>
        <dbReference type="ARBA" id="ARBA00023242"/>
    </source>
</evidence>